<dbReference type="EMBL" id="JAUHQA010000001">
    <property type="protein sequence ID" value="MDN4481006.1"/>
    <property type="molecule type" value="Genomic_DNA"/>
</dbReference>
<accession>A0ABT8GJ78</accession>
<proteinExistence type="inferred from homology"/>
<name>A0ABT8GJ78_9MICO</name>
<evidence type="ECO:0000256" key="1">
    <source>
        <dbReference type="ARBA" id="ARBA00006068"/>
    </source>
</evidence>
<dbReference type="Proteomes" id="UP001172708">
    <property type="component" value="Unassembled WGS sequence"/>
</dbReference>
<keyword evidence="3" id="KW-0472">Membrane</keyword>
<comment type="similarity">
    <text evidence="1">Belongs to the LytR/CpsA/Psr (LCP) family.</text>
</comment>
<evidence type="ECO:0000256" key="2">
    <source>
        <dbReference type="SAM" id="MobiDB-lite"/>
    </source>
</evidence>
<evidence type="ECO:0000313" key="5">
    <source>
        <dbReference type="EMBL" id="MDN4481006.1"/>
    </source>
</evidence>
<reference evidence="5" key="1">
    <citation type="submission" date="2023-06" db="EMBL/GenBank/DDBJ databases">
        <title>Egi l300058.</title>
        <authorList>
            <person name="Gao L."/>
            <person name="Fang B.-Z."/>
            <person name="Li W.-J."/>
        </authorList>
    </citation>
    <scope>NUCLEOTIDE SEQUENCE</scope>
    <source>
        <strain evidence="5">EGI L300058</strain>
    </source>
</reference>
<evidence type="ECO:0000259" key="4">
    <source>
        <dbReference type="Pfam" id="PF03816"/>
    </source>
</evidence>
<protein>
    <submittedName>
        <fullName evidence="5">LCP family protein</fullName>
    </submittedName>
</protein>
<comment type="caution">
    <text evidence="5">The sequence shown here is derived from an EMBL/GenBank/DDBJ whole genome shotgun (WGS) entry which is preliminary data.</text>
</comment>
<sequence>MTRRIGTVRHARRTRSHALGRTIAIALAASAGFAIVWVQTLAMQFGGGIDTRDANPLVTKTPESPVEDLPGDPLTILLIGSDARSDENGEIVKDGVEGMRSDATVVAHLSGDRSRVELMSIPRDLQVEIPDCTLFDGTTVPGGYGDFNVAFSNGGRHGDPAEAAACTINAVHDLTDIPIDHWAVIDFAGFTRMVNALGGIPMCIPERIVSQDADLELDAGRQLLDGAEALGYARLRTAEVGDVSGSDLQRITRQQQLLERTLETALAKNLFTDVGALTSFIRAGAESLTTDEQLGDLGFMIRLAYGLRGVSADALTVTTVPWEYTDDRLNVLMTDDAPLMFDDMRHDRPLSVMSEGDSTSEWDPEPTTSPDADAPLVEPDSPNSAAPDNIDEILDTCGS</sequence>
<dbReference type="RefSeq" id="WP_301142497.1">
    <property type="nucleotide sequence ID" value="NZ_JAUHQA010000001.1"/>
</dbReference>
<keyword evidence="6" id="KW-1185">Reference proteome</keyword>
<keyword evidence="3" id="KW-1133">Transmembrane helix</keyword>
<feature type="region of interest" description="Disordered" evidence="2">
    <location>
        <begin position="350"/>
        <end position="399"/>
    </location>
</feature>
<dbReference type="NCBIfam" id="TIGR00350">
    <property type="entry name" value="lytR_cpsA_psr"/>
    <property type="match status" value="1"/>
</dbReference>
<dbReference type="PANTHER" id="PTHR33392:SF6">
    <property type="entry name" value="POLYISOPRENYL-TEICHOIC ACID--PEPTIDOGLYCAN TEICHOIC ACID TRANSFERASE TAGU"/>
    <property type="match status" value="1"/>
</dbReference>
<dbReference type="Pfam" id="PF03816">
    <property type="entry name" value="LytR_cpsA_psr"/>
    <property type="match status" value="1"/>
</dbReference>
<feature type="transmembrane region" description="Helical" evidence="3">
    <location>
        <begin position="21"/>
        <end position="42"/>
    </location>
</feature>
<evidence type="ECO:0000256" key="3">
    <source>
        <dbReference type="SAM" id="Phobius"/>
    </source>
</evidence>
<evidence type="ECO:0000313" key="6">
    <source>
        <dbReference type="Proteomes" id="UP001172708"/>
    </source>
</evidence>
<dbReference type="InterPro" id="IPR004474">
    <property type="entry name" value="LytR_CpsA_psr"/>
</dbReference>
<dbReference type="PANTHER" id="PTHR33392">
    <property type="entry name" value="POLYISOPRENYL-TEICHOIC ACID--PEPTIDOGLYCAN TEICHOIC ACID TRANSFERASE TAGU"/>
    <property type="match status" value="1"/>
</dbReference>
<keyword evidence="3" id="KW-0812">Transmembrane</keyword>
<dbReference type="Gene3D" id="3.40.630.190">
    <property type="entry name" value="LCP protein"/>
    <property type="match status" value="1"/>
</dbReference>
<feature type="compositionally biased region" description="Acidic residues" evidence="2">
    <location>
        <begin position="389"/>
        <end position="399"/>
    </location>
</feature>
<dbReference type="InterPro" id="IPR050922">
    <property type="entry name" value="LytR/CpsA/Psr_CW_biosynth"/>
</dbReference>
<feature type="domain" description="Cell envelope-related transcriptional attenuator" evidence="4">
    <location>
        <begin position="100"/>
        <end position="264"/>
    </location>
</feature>
<organism evidence="5 6">
    <name type="scientific">Demequina muriae</name>
    <dbReference type="NCBI Taxonomy" id="3051664"/>
    <lineage>
        <taxon>Bacteria</taxon>
        <taxon>Bacillati</taxon>
        <taxon>Actinomycetota</taxon>
        <taxon>Actinomycetes</taxon>
        <taxon>Micrococcales</taxon>
        <taxon>Demequinaceae</taxon>
        <taxon>Demequina</taxon>
    </lineage>
</organism>
<gene>
    <name evidence="5" type="ORF">QQX02_08745</name>
</gene>